<comment type="subcellular location">
    <subcellularLocation>
        <location evidence="1 6">Nucleus</location>
        <location evidence="1 6">Nucleolus</location>
    </subcellularLocation>
</comment>
<dbReference type="PROSITE" id="PS50833">
    <property type="entry name" value="BRIX"/>
    <property type="match status" value="1"/>
</dbReference>
<sequence length="269" mass="30413">MVTSSLRGVRAPKTRRGKRILEKREPQKQEGSKQAVFLRGSTASGKVTQVLKDLVAIRKSCSSFFGRKNDVRPFEDIAPVEQFARQHGAAIFGVGSHSKKRPHNVVLGRLFNEHLLDMFELGVDFFLPISMFPSTSKVAEGTKPLVVFNGEPFVADREWQQLRNLFLDVFRGETVESVRLQGLEMLIQVTALPEGRLLFRCFRLHLKKSGTRIPRVELEECGPRIDFSLRRSKLASEDLMKAACRQPKELKARRKKNVAKDALGSTLGR</sequence>
<dbReference type="EMBL" id="OB665368">
    <property type="protein sequence ID" value="CAD7232944.1"/>
    <property type="molecule type" value="Genomic_DNA"/>
</dbReference>
<dbReference type="InterPro" id="IPR039770">
    <property type="entry name" value="Rpf2"/>
</dbReference>
<evidence type="ECO:0000256" key="6">
    <source>
        <dbReference type="RuleBase" id="RU367086"/>
    </source>
</evidence>
<accession>A0A7R8WJJ8</accession>
<feature type="non-terminal residue" evidence="8">
    <location>
        <position position="269"/>
    </location>
</feature>
<protein>
    <recommendedName>
        <fullName evidence="3 6">Ribosome production factor 2 homolog</fullName>
    </recommendedName>
    <alternativeName>
        <fullName evidence="5 6">Ribosome biogenesis protein RPF2 homolog</fullName>
    </alternativeName>
</protein>
<dbReference type="GO" id="GO:0005730">
    <property type="term" value="C:nucleolus"/>
    <property type="evidence" value="ECO:0007669"/>
    <property type="project" value="UniProtKB-SubCell"/>
</dbReference>
<gene>
    <name evidence="8" type="ORF">CTOB1V02_LOCUS10769</name>
</gene>
<reference evidence="8" key="1">
    <citation type="submission" date="2020-11" db="EMBL/GenBank/DDBJ databases">
        <authorList>
            <person name="Tran Van P."/>
        </authorList>
    </citation>
    <scope>NUCLEOTIDE SEQUENCE</scope>
</reference>
<feature type="region of interest" description="Disordered" evidence="7">
    <location>
        <begin position="1"/>
        <end position="34"/>
    </location>
</feature>
<dbReference type="AlphaFoldDB" id="A0A7R8WJJ8"/>
<dbReference type="SMART" id="SM00879">
    <property type="entry name" value="Brix"/>
    <property type="match status" value="1"/>
</dbReference>
<organism evidence="8">
    <name type="scientific">Cyprideis torosa</name>
    <dbReference type="NCBI Taxonomy" id="163714"/>
    <lineage>
        <taxon>Eukaryota</taxon>
        <taxon>Metazoa</taxon>
        <taxon>Ecdysozoa</taxon>
        <taxon>Arthropoda</taxon>
        <taxon>Crustacea</taxon>
        <taxon>Oligostraca</taxon>
        <taxon>Ostracoda</taxon>
        <taxon>Podocopa</taxon>
        <taxon>Podocopida</taxon>
        <taxon>Cytherocopina</taxon>
        <taxon>Cytheroidea</taxon>
        <taxon>Cytherideidae</taxon>
        <taxon>Cyprideis</taxon>
    </lineage>
</organism>
<evidence type="ECO:0000256" key="5">
    <source>
        <dbReference type="ARBA" id="ARBA00030889"/>
    </source>
</evidence>
<keyword evidence="4 6" id="KW-0539">Nucleus</keyword>
<feature type="compositionally biased region" description="Basic and acidic residues" evidence="7">
    <location>
        <begin position="19"/>
        <end position="31"/>
    </location>
</feature>
<proteinExistence type="inferred from homology"/>
<evidence type="ECO:0000313" key="8">
    <source>
        <dbReference type="EMBL" id="CAD7232944.1"/>
    </source>
</evidence>
<dbReference type="PANTHER" id="PTHR12728">
    <property type="entry name" value="BRIX DOMAIN CONTAINING PROTEIN"/>
    <property type="match status" value="1"/>
</dbReference>
<dbReference type="GO" id="GO:0019843">
    <property type="term" value="F:rRNA binding"/>
    <property type="evidence" value="ECO:0007669"/>
    <property type="project" value="UniProtKB-UniRule"/>
</dbReference>
<evidence type="ECO:0000256" key="2">
    <source>
        <dbReference type="ARBA" id="ARBA00010782"/>
    </source>
</evidence>
<evidence type="ECO:0000256" key="4">
    <source>
        <dbReference type="ARBA" id="ARBA00023242"/>
    </source>
</evidence>
<dbReference type="GO" id="GO:0000463">
    <property type="term" value="P:maturation of LSU-rRNA from tricistronic rRNA transcript (SSU-rRNA, 5.8S rRNA, LSU-rRNA)"/>
    <property type="evidence" value="ECO:0007669"/>
    <property type="project" value="TreeGrafter"/>
</dbReference>
<evidence type="ECO:0000256" key="3">
    <source>
        <dbReference type="ARBA" id="ARBA00020387"/>
    </source>
</evidence>
<dbReference type="InterPro" id="IPR007109">
    <property type="entry name" value="Brix"/>
</dbReference>
<evidence type="ECO:0000256" key="1">
    <source>
        <dbReference type="ARBA" id="ARBA00004604"/>
    </source>
</evidence>
<comment type="similarity">
    <text evidence="2 6">Belongs to the RPF2 family.</text>
</comment>
<name>A0A7R8WJJ8_9CRUS</name>
<dbReference type="GO" id="GO:0000027">
    <property type="term" value="P:ribosomal large subunit assembly"/>
    <property type="evidence" value="ECO:0007669"/>
    <property type="project" value="InterPro"/>
</dbReference>
<dbReference type="OrthoDB" id="407658at2759"/>
<evidence type="ECO:0000256" key="7">
    <source>
        <dbReference type="SAM" id="MobiDB-lite"/>
    </source>
</evidence>
<dbReference type="Pfam" id="PF04427">
    <property type="entry name" value="Brix"/>
    <property type="match status" value="1"/>
</dbReference>
<dbReference type="PANTHER" id="PTHR12728:SF0">
    <property type="entry name" value="RIBOSOME PRODUCTION FACTOR 2 HOMOLOG"/>
    <property type="match status" value="1"/>
</dbReference>